<dbReference type="RefSeq" id="XP_010418693.1">
    <property type="nucleotide sequence ID" value="XM_010420391.1"/>
</dbReference>
<dbReference type="SMART" id="SM00256">
    <property type="entry name" value="FBOX"/>
    <property type="match status" value="1"/>
</dbReference>
<proteinExistence type="predicted"/>
<accession>A0ABM0T046</accession>
<name>A0ABM0T046_CAMSA</name>
<protein>
    <submittedName>
        <fullName evidence="3">F-box protein At2g19630</fullName>
    </submittedName>
</protein>
<dbReference type="Proteomes" id="UP000694864">
    <property type="component" value="Chromosome 7"/>
</dbReference>
<dbReference type="InterPro" id="IPR036047">
    <property type="entry name" value="F-box-like_dom_sf"/>
</dbReference>
<dbReference type="Pfam" id="PF08268">
    <property type="entry name" value="FBA_3"/>
    <property type="match status" value="1"/>
</dbReference>
<sequence length="422" mass="47418">MKTRRQHVSEDDVTVCRRNTRPKTTSINGGENALPIPIDLVFEIFSRLSATSVAICRCVSKLWASTLGCQDFKELFLKRSSACPQLLFVVGQNFDVFSFFSSPQLQNPDANSSHAVATRLMHFPFDSFYEMSGGSVHGLVCLVYNKQIPKGRKETVPVICNPSTGQSLTLPKVRTKRVNVISYLGYDPVGKQFKVLSMTWPILGNQKGMCGEHQVLTLGPGKLSWRLIDCSAVPHGILYNENRICINGVLYYQAWVLGFSKVIICFDVSSEKFTVINLDKGMVRWHEPTLVNYKGKLGALTASDFGSFRTVSGDTECLQLWVLVDAEKHEWLKYTYVLPPLWKNVVGNARLHFVGLTGTNEIVLSSDDPSGPFCVFYYNFESQTVRKVEMQGIHVVTNPTVHIFVDHVENVKLMEMFLPRVS</sequence>
<keyword evidence="2" id="KW-1185">Reference proteome</keyword>
<organism evidence="2 3">
    <name type="scientific">Camelina sativa</name>
    <name type="common">False flax</name>
    <name type="synonym">Myagrum sativum</name>
    <dbReference type="NCBI Taxonomy" id="90675"/>
    <lineage>
        <taxon>Eukaryota</taxon>
        <taxon>Viridiplantae</taxon>
        <taxon>Streptophyta</taxon>
        <taxon>Embryophyta</taxon>
        <taxon>Tracheophyta</taxon>
        <taxon>Spermatophyta</taxon>
        <taxon>Magnoliopsida</taxon>
        <taxon>eudicotyledons</taxon>
        <taxon>Gunneridae</taxon>
        <taxon>Pentapetalae</taxon>
        <taxon>rosids</taxon>
        <taxon>malvids</taxon>
        <taxon>Brassicales</taxon>
        <taxon>Brassicaceae</taxon>
        <taxon>Camelineae</taxon>
        <taxon>Camelina</taxon>
    </lineage>
</organism>
<dbReference type="PANTHER" id="PTHR31111">
    <property type="entry name" value="BNAA05G37150D PROTEIN-RELATED"/>
    <property type="match status" value="1"/>
</dbReference>
<dbReference type="InterPro" id="IPR017451">
    <property type="entry name" value="F-box-assoc_interact_dom"/>
</dbReference>
<dbReference type="InterPro" id="IPR001810">
    <property type="entry name" value="F-box_dom"/>
</dbReference>
<dbReference type="Pfam" id="PF00646">
    <property type="entry name" value="F-box"/>
    <property type="match status" value="1"/>
</dbReference>
<reference evidence="2" key="1">
    <citation type="journal article" date="2014" name="Nat. Commun.">
        <title>The emerging biofuel crop Camelina sativa retains a highly undifferentiated hexaploid genome structure.</title>
        <authorList>
            <person name="Kagale S."/>
            <person name="Koh C."/>
            <person name="Nixon J."/>
            <person name="Bollina V."/>
            <person name="Clarke W.E."/>
            <person name="Tuteja R."/>
            <person name="Spillane C."/>
            <person name="Robinson S.J."/>
            <person name="Links M.G."/>
            <person name="Clarke C."/>
            <person name="Higgins E.E."/>
            <person name="Huebert T."/>
            <person name="Sharpe A.G."/>
            <person name="Parkin I.A."/>
        </authorList>
    </citation>
    <scope>NUCLEOTIDE SEQUENCE [LARGE SCALE GENOMIC DNA]</scope>
    <source>
        <strain evidence="2">cv. DH55</strain>
    </source>
</reference>
<evidence type="ECO:0000313" key="2">
    <source>
        <dbReference type="Proteomes" id="UP000694864"/>
    </source>
</evidence>
<gene>
    <name evidence="3" type="primary">LOC104704274</name>
</gene>
<feature type="domain" description="F-box" evidence="1">
    <location>
        <begin position="36"/>
        <end position="76"/>
    </location>
</feature>
<reference evidence="3" key="2">
    <citation type="submission" date="2025-08" db="UniProtKB">
        <authorList>
            <consortium name="RefSeq"/>
        </authorList>
    </citation>
    <scope>IDENTIFICATION</scope>
    <source>
        <tissue evidence="3">Leaf</tissue>
    </source>
</reference>
<evidence type="ECO:0000313" key="3">
    <source>
        <dbReference type="RefSeq" id="XP_010418693.1"/>
    </source>
</evidence>
<dbReference type="SUPFAM" id="SSF81383">
    <property type="entry name" value="F-box domain"/>
    <property type="match status" value="1"/>
</dbReference>
<dbReference type="GeneID" id="104704274"/>
<dbReference type="NCBIfam" id="TIGR01640">
    <property type="entry name" value="F_box_assoc_1"/>
    <property type="match status" value="1"/>
</dbReference>
<dbReference type="InterPro" id="IPR013187">
    <property type="entry name" value="F-box-assoc_dom_typ3"/>
</dbReference>
<evidence type="ECO:0000259" key="1">
    <source>
        <dbReference type="SMART" id="SM00256"/>
    </source>
</evidence>
<dbReference type="PANTHER" id="PTHR31111:SF62">
    <property type="entry name" value="F-BOX DOMAIN-CONTAINING PROTEIN"/>
    <property type="match status" value="1"/>
</dbReference>